<evidence type="ECO:0000313" key="2">
    <source>
        <dbReference type="EMBL" id="MCM6776229.1"/>
    </source>
</evidence>
<dbReference type="InterPro" id="IPR038109">
    <property type="entry name" value="DNA_bind_recomb_sf"/>
</dbReference>
<sequence>MTTRVVAERRERVEAAAKLRVVLYCRKSGPGDKSVADQERVGRRDVASQGGVVVAVFTDNLSASRYRRVQERPGFIKTTEFIRGGHAEMLWTFANNRAHRDLDDYVPLRRICIDTGTLWRYGGRTYDLSKASDRRAANADALRAEEQSDDISDNVNRGIQLALEDGRAHGKLLRGYRIVRDPDSGKALYREPIPEQAALLNEAADRVLAGESLRSVSADFIPRWKAIGGKGFFDQAVLARVLVNPTYAGLRTHKGEVIREGTWEPIFTREKHEKLRALLKDPKRRTHHRGTAPIHLVSYIATCGECGKAVAPKLPRRKDGKAYAPSYRCVDGHVGRRIDLVDEHVHALIIALLERPETAAKLNAREEDEQDVIDTELAKIEQLRADSDAFVKGMAKADLPPDTKARMVASYVAEIEDQIKVAQDRIDALVAAADPLLRDLAGPGAGDRWRKRTLEQQREIIRRYLRIKIMPVARVGRFGELGVEVHPLAAMA</sequence>
<reference evidence="2" key="1">
    <citation type="submission" date="2022-06" db="EMBL/GenBank/DDBJ databases">
        <title>Novel species in genus nocardia.</title>
        <authorList>
            <person name="Li F."/>
        </authorList>
    </citation>
    <scope>NUCLEOTIDE SEQUENCE</scope>
    <source>
        <strain evidence="2">CDC141</strain>
    </source>
</reference>
<dbReference type="EMBL" id="JAMRXG010000009">
    <property type="protein sequence ID" value="MCM6776229.1"/>
    <property type="molecule type" value="Genomic_DNA"/>
</dbReference>
<dbReference type="GO" id="GO:0003677">
    <property type="term" value="F:DNA binding"/>
    <property type="evidence" value="ECO:0007669"/>
    <property type="project" value="InterPro"/>
</dbReference>
<dbReference type="InterPro" id="IPR036162">
    <property type="entry name" value="Resolvase-like_N_sf"/>
</dbReference>
<dbReference type="GO" id="GO:0000150">
    <property type="term" value="F:DNA strand exchange activity"/>
    <property type="evidence" value="ECO:0007669"/>
    <property type="project" value="InterPro"/>
</dbReference>
<dbReference type="PANTHER" id="PTHR30461">
    <property type="entry name" value="DNA-INVERTASE FROM LAMBDOID PROPHAGE"/>
    <property type="match status" value="1"/>
</dbReference>
<dbReference type="Proteomes" id="UP001139157">
    <property type="component" value="Unassembled WGS sequence"/>
</dbReference>
<dbReference type="PROSITE" id="PS51737">
    <property type="entry name" value="RECOMBINASE_DNA_BIND"/>
    <property type="match status" value="1"/>
</dbReference>
<comment type="caution">
    <text evidence="2">The sequence shown here is derived from an EMBL/GenBank/DDBJ whole genome shotgun (WGS) entry which is preliminary data.</text>
</comment>
<dbReference type="InterPro" id="IPR050639">
    <property type="entry name" value="SSR_resolvase"/>
</dbReference>
<dbReference type="RefSeq" id="WP_251914528.1">
    <property type="nucleotide sequence ID" value="NZ_JAMRXG010000009.1"/>
</dbReference>
<dbReference type="Gene3D" id="3.40.50.1390">
    <property type="entry name" value="Resolvase, N-terminal catalytic domain"/>
    <property type="match status" value="1"/>
</dbReference>
<dbReference type="Pfam" id="PF07508">
    <property type="entry name" value="Recombinase"/>
    <property type="match status" value="1"/>
</dbReference>
<keyword evidence="3" id="KW-1185">Reference proteome</keyword>
<dbReference type="InterPro" id="IPR006119">
    <property type="entry name" value="Resolv_N"/>
</dbReference>
<dbReference type="SUPFAM" id="SSF53041">
    <property type="entry name" value="Resolvase-like"/>
    <property type="match status" value="1"/>
</dbReference>
<gene>
    <name evidence="2" type="ORF">NDR86_22345</name>
</gene>
<dbReference type="Pfam" id="PF00239">
    <property type="entry name" value="Resolvase"/>
    <property type="match status" value="1"/>
</dbReference>
<name>A0A9X2IYZ8_9NOCA</name>
<proteinExistence type="predicted"/>
<protein>
    <submittedName>
        <fullName evidence="2">Recombinase family protein</fullName>
    </submittedName>
</protein>
<organism evidence="2 3">
    <name type="scientific">Nocardia pulmonis</name>
    <dbReference type="NCBI Taxonomy" id="2951408"/>
    <lineage>
        <taxon>Bacteria</taxon>
        <taxon>Bacillati</taxon>
        <taxon>Actinomycetota</taxon>
        <taxon>Actinomycetes</taxon>
        <taxon>Mycobacteriales</taxon>
        <taxon>Nocardiaceae</taxon>
        <taxon>Nocardia</taxon>
    </lineage>
</organism>
<evidence type="ECO:0000259" key="1">
    <source>
        <dbReference type="PROSITE" id="PS51737"/>
    </source>
</evidence>
<feature type="domain" description="Recombinase" evidence="1">
    <location>
        <begin position="173"/>
        <end position="285"/>
    </location>
</feature>
<accession>A0A9X2IYZ8</accession>
<dbReference type="Gene3D" id="3.90.1750.20">
    <property type="entry name" value="Putative Large Serine Recombinase, Chain B, Domain 2"/>
    <property type="match status" value="1"/>
</dbReference>
<dbReference type="InterPro" id="IPR011109">
    <property type="entry name" value="DNA_bind_recombinase_dom"/>
</dbReference>
<evidence type="ECO:0000313" key="3">
    <source>
        <dbReference type="Proteomes" id="UP001139157"/>
    </source>
</evidence>
<dbReference type="PANTHER" id="PTHR30461:SF23">
    <property type="entry name" value="DNA RECOMBINASE-RELATED"/>
    <property type="match status" value="1"/>
</dbReference>
<dbReference type="AlphaFoldDB" id="A0A9X2IYZ8"/>
<dbReference type="SMART" id="SM00857">
    <property type="entry name" value="Resolvase"/>
    <property type="match status" value="1"/>
</dbReference>